<feature type="compositionally biased region" description="Polar residues" evidence="1">
    <location>
        <begin position="133"/>
        <end position="146"/>
    </location>
</feature>
<feature type="region of interest" description="Disordered" evidence="1">
    <location>
        <begin position="133"/>
        <end position="166"/>
    </location>
</feature>
<evidence type="ECO:0000313" key="2">
    <source>
        <dbReference type="EMBL" id="RYP01445.1"/>
    </source>
</evidence>
<feature type="region of interest" description="Disordered" evidence="1">
    <location>
        <begin position="27"/>
        <end position="50"/>
    </location>
</feature>
<protein>
    <submittedName>
        <fullName evidence="2">Uncharacterized protein</fullName>
    </submittedName>
</protein>
<feature type="region of interest" description="Disordered" evidence="1">
    <location>
        <begin position="64"/>
        <end position="111"/>
    </location>
</feature>
<comment type="caution">
    <text evidence="2">The sequence shown here is derived from an EMBL/GenBank/DDBJ whole genome shotgun (WGS) entry which is preliminary data.</text>
</comment>
<evidence type="ECO:0000256" key="1">
    <source>
        <dbReference type="SAM" id="MobiDB-lite"/>
    </source>
</evidence>
<dbReference type="OrthoDB" id="191139at2759"/>
<feature type="compositionally biased region" description="Polar residues" evidence="1">
    <location>
        <begin position="155"/>
        <end position="164"/>
    </location>
</feature>
<gene>
    <name evidence="2" type="ORF">DL764_006215</name>
</gene>
<sequence>MYTLQKKKPILRSKELKAAFSLVRIPGLPAPRPRRPWQNQGSGRLLPSSREKRLHVLFDNAGVMNVAPSKEKPNPAELRDPHGGQLPGNGLVHQAPGADAERDGQDGAAGSVRVVRLSSTADLAEEKDVGSYTSNLGATRSRSWPGSGTAAARPGTTTMASNTRGRIEDPGVIDVVVIPGNLSRR</sequence>
<reference evidence="2 3" key="1">
    <citation type="submission" date="2018-06" db="EMBL/GenBank/DDBJ databases">
        <title>Complete Genomes of Monosporascus.</title>
        <authorList>
            <person name="Robinson A.J."/>
            <person name="Natvig D.O."/>
        </authorList>
    </citation>
    <scope>NUCLEOTIDE SEQUENCE [LARGE SCALE GENOMIC DNA]</scope>
    <source>
        <strain evidence="2 3">CBS 110550</strain>
    </source>
</reference>
<dbReference type="Proteomes" id="UP000293360">
    <property type="component" value="Unassembled WGS sequence"/>
</dbReference>
<name>A0A4Q4T8V2_9PEZI</name>
<dbReference type="EMBL" id="QJNU01000359">
    <property type="protein sequence ID" value="RYP01445.1"/>
    <property type="molecule type" value="Genomic_DNA"/>
</dbReference>
<organism evidence="2 3">
    <name type="scientific">Monosporascus ibericus</name>
    <dbReference type="NCBI Taxonomy" id="155417"/>
    <lineage>
        <taxon>Eukaryota</taxon>
        <taxon>Fungi</taxon>
        <taxon>Dikarya</taxon>
        <taxon>Ascomycota</taxon>
        <taxon>Pezizomycotina</taxon>
        <taxon>Sordariomycetes</taxon>
        <taxon>Xylariomycetidae</taxon>
        <taxon>Xylariales</taxon>
        <taxon>Xylariales incertae sedis</taxon>
        <taxon>Monosporascus</taxon>
    </lineage>
</organism>
<keyword evidence="3" id="KW-1185">Reference proteome</keyword>
<accession>A0A4Q4T8V2</accession>
<dbReference type="AlphaFoldDB" id="A0A4Q4T8V2"/>
<feature type="compositionally biased region" description="Basic and acidic residues" evidence="1">
    <location>
        <begin position="69"/>
        <end position="82"/>
    </location>
</feature>
<evidence type="ECO:0000313" key="3">
    <source>
        <dbReference type="Proteomes" id="UP000293360"/>
    </source>
</evidence>
<proteinExistence type="predicted"/>